<accession>A0A7J7M8B9</accession>
<proteinExistence type="predicted"/>
<name>A0A7J7M8B9_9MAGN</name>
<protein>
    <submittedName>
        <fullName evidence="2">Uncharacterized protein</fullName>
    </submittedName>
</protein>
<evidence type="ECO:0000256" key="1">
    <source>
        <dbReference type="SAM" id="MobiDB-lite"/>
    </source>
</evidence>
<evidence type="ECO:0000313" key="2">
    <source>
        <dbReference type="EMBL" id="KAF6151137.1"/>
    </source>
</evidence>
<dbReference type="AlphaFoldDB" id="A0A7J7M8B9"/>
<dbReference type="Proteomes" id="UP000541444">
    <property type="component" value="Unassembled WGS sequence"/>
</dbReference>
<gene>
    <name evidence="2" type="ORF">GIB67_002389</name>
</gene>
<evidence type="ECO:0000313" key="3">
    <source>
        <dbReference type="Proteomes" id="UP000541444"/>
    </source>
</evidence>
<comment type="caution">
    <text evidence="2">The sequence shown here is derived from an EMBL/GenBank/DDBJ whole genome shotgun (WGS) entry which is preliminary data.</text>
</comment>
<sequence>MWGLWGYSVQLSKGKTSKFDNFQSSNSDSDKSEGSSRFKTKENTVNFCAFTGRIEKTISHASYDYDSASESDSITLEEQYSELYAESIKILKGNKKLKIEVETLKSKNVFPENEFHENSSSLKKLSCDLERVKNEDKVLKSNCDDLSAHENLGKFLESEKPFGEKYGPGFDLTKPHASKSIFVKSSTSLVKEKKRLLSLPSHFALICYNKGETLEEDLIWIFDSGVVEMSGTKSIDHVAVFICYSQEDKARGAKL</sequence>
<dbReference type="EMBL" id="JACGCM010001713">
    <property type="protein sequence ID" value="KAF6151137.1"/>
    <property type="molecule type" value="Genomic_DNA"/>
</dbReference>
<organism evidence="2 3">
    <name type="scientific">Kingdonia uniflora</name>
    <dbReference type="NCBI Taxonomy" id="39325"/>
    <lineage>
        <taxon>Eukaryota</taxon>
        <taxon>Viridiplantae</taxon>
        <taxon>Streptophyta</taxon>
        <taxon>Embryophyta</taxon>
        <taxon>Tracheophyta</taxon>
        <taxon>Spermatophyta</taxon>
        <taxon>Magnoliopsida</taxon>
        <taxon>Ranunculales</taxon>
        <taxon>Circaeasteraceae</taxon>
        <taxon>Kingdonia</taxon>
    </lineage>
</organism>
<reference evidence="2 3" key="1">
    <citation type="journal article" date="2020" name="IScience">
        <title>Genome Sequencing of the Endangered Kingdonia uniflora (Circaeasteraceae, Ranunculales) Reveals Potential Mechanisms of Evolutionary Specialization.</title>
        <authorList>
            <person name="Sun Y."/>
            <person name="Deng T."/>
            <person name="Zhang A."/>
            <person name="Moore M.J."/>
            <person name="Landis J.B."/>
            <person name="Lin N."/>
            <person name="Zhang H."/>
            <person name="Zhang X."/>
            <person name="Huang J."/>
            <person name="Zhang X."/>
            <person name="Sun H."/>
            <person name="Wang H."/>
        </authorList>
    </citation>
    <scope>NUCLEOTIDE SEQUENCE [LARGE SCALE GENOMIC DNA]</scope>
    <source>
        <strain evidence="2">TB1705</strain>
        <tissue evidence="2">Leaf</tissue>
    </source>
</reference>
<keyword evidence="3" id="KW-1185">Reference proteome</keyword>
<feature type="compositionally biased region" description="Basic and acidic residues" evidence="1">
    <location>
        <begin position="28"/>
        <end position="38"/>
    </location>
</feature>
<feature type="region of interest" description="Disordered" evidence="1">
    <location>
        <begin position="17"/>
        <end position="38"/>
    </location>
</feature>